<feature type="compositionally biased region" description="Polar residues" evidence="1">
    <location>
        <begin position="1"/>
        <end position="12"/>
    </location>
</feature>
<protein>
    <submittedName>
        <fullName evidence="2">Uncharacterized protein</fullName>
    </submittedName>
</protein>
<feature type="compositionally biased region" description="Low complexity" evidence="1">
    <location>
        <begin position="19"/>
        <end position="33"/>
    </location>
</feature>
<proteinExistence type="predicted"/>
<accession>A0A8H7C1N6</accession>
<dbReference type="Proteomes" id="UP000629468">
    <property type="component" value="Unassembled WGS sequence"/>
</dbReference>
<evidence type="ECO:0000256" key="1">
    <source>
        <dbReference type="SAM" id="MobiDB-lite"/>
    </source>
</evidence>
<dbReference type="AlphaFoldDB" id="A0A8H7C1N6"/>
<name>A0A8H7C1N6_AGABI</name>
<organism evidence="2 3">
    <name type="scientific">Agaricus bisporus var. burnettii</name>
    <dbReference type="NCBI Taxonomy" id="192524"/>
    <lineage>
        <taxon>Eukaryota</taxon>
        <taxon>Fungi</taxon>
        <taxon>Dikarya</taxon>
        <taxon>Basidiomycota</taxon>
        <taxon>Agaricomycotina</taxon>
        <taxon>Agaricomycetes</taxon>
        <taxon>Agaricomycetidae</taxon>
        <taxon>Agaricales</taxon>
        <taxon>Agaricineae</taxon>
        <taxon>Agaricaceae</taxon>
        <taxon>Agaricus</taxon>
    </lineage>
</organism>
<feature type="region of interest" description="Disordered" evidence="1">
    <location>
        <begin position="1"/>
        <end position="38"/>
    </location>
</feature>
<evidence type="ECO:0000313" key="2">
    <source>
        <dbReference type="EMBL" id="KAF7761084.1"/>
    </source>
</evidence>
<reference evidence="2 3" key="1">
    <citation type="journal article" name="Sci. Rep.">
        <title>Telomere-to-telomere assembled and centromere annotated genomes of the two main subspecies of the button mushroom Agaricus bisporus reveal especially polymorphic chromosome ends.</title>
        <authorList>
            <person name="Sonnenberg A.S.M."/>
            <person name="Sedaghat-Telgerd N."/>
            <person name="Lavrijssen B."/>
            <person name="Ohm R.A."/>
            <person name="Hendrickx P.M."/>
            <person name="Scholtmeijer K."/>
            <person name="Baars J.J.P."/>
            <person name="van Peer A."/>
        </authorList>
    </citation>
    <scope>NUCLEOTIDE SEQUENCE [LARGE SCALE GENOMIC DNA]</scope>
    <source>
        <strain evidence="2 3">H119_p4</strain>
    </source>
</reference>
<evidence type="ECO:0000313" key="3">
    <source>
        <dbReference type="Proteomes" id="UP000629468"/>
    </source>
</evidence>
<gene>
    <name evidence="2" type="ORF">Agabi119p4_10493</name>
</gene>
<dbReference type="EMBL" id="JABXXO010000014">
    <property type="protein sequence ID" value="KAF7761084.1"/>
    <property type="molecule type" value="Genomic_DNA"/>
</dbReference>
<sequence>MPRSTSDITHSTKSNRDYPLSSPSMSGSGTPPLVDATDLHPASLDTEFLADENEEEDINIVIVPPSPVCPQRTWKDIAKKLRR</sequence>
<comment type="caution">
    <text evidence="2">The sequence shown here is derived from an EMBL/GenBank/DDBJ whole genome shotgun (WGS) entry which is preliminary data.</text>
</comment>